<evidence type="ECO:0000259" key="10">
    <source>
        <dbReference type="Pfam" id="PF02670"/>
    </source>
</evidence>
<dbReference type="NCBIfam" id="TIGR00243">
    <property type="entry name" value="Dxr"/>
    <property type="match status" value="1"/>
</dbReference>
<name>A0A6P2DL52_9BACT</name>
<feature type="binding site" evidence="9">
    <location>
        <position position="36"/>
    </location>
    <ligand>
        <name>NADPH</name>
        <dbReference type="ChEBI" id="CHEBI:57783"/>
    </ligand>
</feature>
<sequence length="417" mass="44750">MPGIICGSDPRFTVRAMPSPTFTAQRPRRVALLGSTGSIGTSTLDVVRHLPDRLEVAGLAAHSKWEQLAGQCREFKPRFAVLCDPVAFKQADRSAFPKETELLCGEDAVARLVTDAGTDVVVSAVVGAAGLAGTWAALEAGKTVALANKETLVVAGPLVTELAAERGAKLLPVDSEHSAIFQALTGHTPADVTRVVLTASGGPFRGKRAPELEAVTPAQALKHPTWQMGPKITIDSATLMNKALEVIEARWLFGLAAEQIDVIVHPESIVHSFVEFADGSVLAQLSPPDMRLPIQLALLYPERLGGPAKRLDWQKFSALNFEQPDRETFAALELGFEVARSGGTCGAVLNAANEAAVGRFLNGEFAFLDIARCCRAVLSSHDYETRPTLERLKALDAWARQEVARWTRTRTPVAPSP</sequence>
<comment type="pathway">
    <text evidence="1 9">Isoprenoid biosynthesis; isopentenyl diphosphate biosynthesis via DXP pathway; isopentenyl diphosphate from 1-deoxy-D-xylulose 5-phosphate: step 1/6.</text>
</comment>
<feature type="binding site" evidence="9">
    <location>
        <position position="236"/>
    </location>
    <ligand>
        <name>1-deoxy-D-xylulose 5-phosphate</name>
        <dbReference type="ChEBI" id="CHEBI:57792"/>
    </ligand>
</feature>
<protein>
    <recommendedName>
        <fullName evidence="9">1-deoxy-D-xylulose 5-phosphate reductoisomerase</fullName>
        <shortName evidence="9">DXP reductoisomerase</shortName>
        <ecNumber evidence="9">1.1.1.267</ecNumber>
    </recommendedName>
    <alternativeName>
        <fullName evidence="9">1-deoxyxylulose-5-phosphate reductoisomerase</fullName>
    </alternativeName>
    <alternativeName>
        <fullName evidence="9">2-C-methyl-D-erythritol 4-phosphate synthase</fullName>
    </alternativeName>
</protein>
<dbReference type="Pfam" id="PF02670">
    <property type="entry name" value="DXP_reductoisom"/>
    <property type="match status" value="1"/>
</dbReference>
<dbReference type="PANTHER" id="PTHR30525:SF0">
    <property type="entry name" value="1-DEOXY-D-XYLULOSE 5-PHOSPHATE REDUCTOISOMERASE, CHLOROPLASTIC"/>
    <property type="match status" value="1"/>
</dbReference>
<dbReference type="Pfam" id="PF13288">
    <property type="entry name" value="DXPR_C"/>
    <property type="match status" value="1"/>
</dbReference>
<keyword evidence="6 9" id="KW-0464">Manganese</keyword>
<keyword evidence="4 9" id="KW-0521">NADP</keyword>
<evidence type="ECO:0000259" key="12">
    <source>
        <dbReference type="Pfam" id="PF13288"/>
    </source>
</evidence>
<dbReference type="GO" id="GO:0051484">
    <property type="term" value="P:isopentenyl diphosphate biosynthetic process, methylerythritol 4-phosphate pathway involved in terpenoid biosynthetic process"/>
    <property type="evidence" value="ECO:0007669"/>
    <property type="project" value="TreeGrafter"/>
</dbReference>
<evidence type="ECO:0000256" key="2">
    <source>
        <dbReference type="ARBA" id="ARBA00006825"/>
    </source>
</evidence>
<dbReference type="GO" id="GO:0030145">
    <property type="term" value="F:manganese ion binding"/>
    <property type="evidence" value="ECO:0007669"/>
    <property type="project" value="TreeGrafter"/>
</dbReference>
<keyword evidence="5 9" id="KW-0560">Oxidoreductase</keyword>
<feature type="binding site" evidence="9">
    <location>
        <position position="229"/>
    </location>
    <ligand>
        <name>NADPH</name>
        <dbReference type="ChEBI" id="CHEBI:57783"/>
    </ligand>
</feature>
<feature type="binding site" evidence="9">
    <location>
        <position position="223"/>
    </location>
    <ligand>
        <name>1-deoxy-D-xylulose 5-phosphate</name>
        <dbReference type="ChEBI" id="CHEBI:57792"/>
    </ligand>
</feature>
<keyword evidence="9" id="KW-0460">Magnesium</keyword>
<evidence type="ECO:0000256" key="4">
    <source>
        <dbReference type="ARBA" id="ARBA00022857"/>
    </source>
</evidence>
<feature type="domain" description="1-deoxy-D-xylulose 5-phosphate reductoisomerase N-terminal" evidence="10">
    <location>
        <begin position="30"/>
        <end position="156"/>
    </location>
</feature>
<feature type="binding site" evidence="9">
    <location>
        <position position="150"/>
    </location>
    <ligand>
        <name>NADPH</name>
        <dbReference type="ChEBI" id="CHEBI:57783"/>
    </ligand>
</feature>
<feature type="domain" description="1-deoxy-D-xylulose 5-phosphate reductoisomerase C-terminal" evidence="11">
    <location>
        <begin position="170"/>
        <end position="253"/>
    </location>
</feature>
<keyword evidence="14" id="KW-1185">Reference proteome</keyword>
<evidence type="ECO:0000256" key="3">
    <source>
        <dbReference type="ARBA" id="ARBA00022723"/>
    </source>
</evidence>
<evidence type="ECO:0000256" key="8">
    <source>
        <dbReference type="ARBA" id="ARBA00048543"/>
    </source>
</evidence>
<evidence type="ECO:0000256" key="1">
    <source>
        <dbReference type="ARBA" id="ARBA00005094"/>
    </source>
</evidence>
<dbReference type="InterPro" id="IPR003821">
    <property type="entry name" value="DXP_reductoisomerase"/>
</dbReference>
<dbReference type="Gene3D" id="3.40.50.720">
    <property type="entry name" value="NAD(P)-binding Rossmann-like Domain"/>
    <property type="match status" value="1"/>
</dbReference>
<feature type="binding site" evidence="9">
    <location>
        <position position="174"/>
    </location>
    <ligand>
        <name>Mn(2+)</name>
        <dbReference type="ChEBI" id="CHEBI:29035"/>
    </ligand>
</feature>
<feature type="binding site" evidence="9">
    <location>
        <position position="241"/>
    </location>
    <ligand>
        <name>1-deoxy-D-xylulose 5-phosphate</name>
        <dbReference type="ChEBI" id="CHEBI:57792"/>
    </ligand>
</feature>
<accession>A0A6P2DL52</accession>
<evidence type="ECO:0000256" key="9">
    <source>
        <dbReference type="HAMAP-Rule" id="MF_00183"/>
    </source>
</evidence>
<proteinExistence type="inferred from homology"/>
<dbReference type="Pfam" id="PF08436">
    <property type="entry name" value="DXP_redisom_C"/>
    <property type="match status" value="1"/>
</dbReference>
<feature type="binding site" evidence="9">
    <location>
        <position position="200"/>
    </location>
    <ligand>
        <name>1-deoxy-D-xylulose 5-phosphate</name>
        <dbReference type="ChEBI" id="CHEBI:57792"/>
    </ligand>
</feature>
<dbReference type="InterPro" id="IPR026877">
    <property type="entry name" value="DXPR_C"/>
</dbReference>
<comment type="function">
    <text evidence="9">Catalyzes the NADPH-dependent rearrangement and reduction of 1-deoxy-D-xylulose-5-phosphate (DXP) to 2-C-methyl-D-erythritol 4-phosphate (MEP).</text>
</comment>
<dbReference type="SUPFAM" id="SSF69055">
    <property type="entry name" value="1-deoxy-D-xylulose-5-phosphate reductoisomerase, C-terminal domain"/>
    <property type="match status" value="1"/>
</dbReference>
<dbReference type="AlphaFoldDB" id="A0A6P2DL52"/>
<keyword evidence="7 9" id="KW-0414">Isoprene biosynthesis</keyword>
<dbReference type="GO" id="GO:0030604">
    <property type="term" value="F:1-deoxy-D-xylulose-5-phosphate reductoisomerase activity"/>
    <property type="evidence" value="ECO:0007669"/>
    <property type="project" value="UniProtKB-UniRule"/>
</dbReference>
<dbReference type="SUPFAM" id="SSF51735">
    <property type="entry name" value="NAD(P)-binding Rossmann-fold domains"/>
    <property type="match status" value="1"/>
</dbReference>
<dbReference type="Proteomes" id="UP000464178">
    <property type="component" value="Chromosome"/>
</dbReference>
<organism evidence="13 14">
    <name type="scientific">Gemmata massiliana</name>
    <dbReference type="NCBI Taxonomy" id="1210884"/>
    <lineage>
        <taxon>Bacteria</taxon>
        <taxon>Pseudomonadati</taxon>
        <taxon>Planctomycetota</taxon>
        <taxon>Planctomycetia</taxon>
        <taxon>Gemmatales</taxon>
        <taxon>Gemmataceae</taxon>
        <taxon>Gemmata</taxon>
    </lineage>
</organism>
<comment type="cofactor">
    <cofactor evidence="9">
        <name>Mg(2+)</name>
        <dbReference type="ChEBI" id="CHEBI:18420"/>
    </cofactor>
    <cofactor evidence="9">
        <name>Mn(2+)</name>
        <dbReference type="ChEBI" id="CHEBI:29035"/>
    </cofactor>
</comment>
<feature type="binding site" evidence="9">
    <location>
        <position position="39"/>
    </location>
    <ligand>
        <name>NADPH</name>
        <dbReference type="ChEBI" id="CHEBI:57783"/>
    </ligand>
</feature>
<dbReference type="EC" id="1.1.1.267" evidence="9"/>
<dbReference type="PANTHER" id="PTHR30525">
    <property type="entry name" value="1-DEOXY-D-XYLULOSE 5-PHOSPHATE REDUCTOISOMERASE"/>
    <property type="match status" value="1"/>
</dbReference>
<dbReference type="KEGG" id="gms:SOIL9_72900"/>
<dbReference type="PIRSF" id="PIRSF006205">
    <property type="entry name" value="Dxp_reductismrs"/>
    <property type="match status" value="1"/>
</dbReference>
<evidence type="ECO:0000256" key="5">
    <source>
        <dbReference type="ARBA" id="ARBA00023002"/>
    </source>
</evidence>
<comment type="similarity">
    <text evidence="2 9">Belongs to the DXR family.</text>
</comment>
<feature type="binding site" evidence="9">
    <location>
        <position position="176"/>
    </location>
    <ligand>
        <name>1-deoxy-D-xylulose 5-phosphate</name>
        <dbReference type="ChEBI" id="CHEBI:57792"/>
    </ligand>
</feature>
<dbReference type="FunFam" id="3.40.50.720:FF:000045">
    <property type="entry name" value="1-deoxy-D-xylulose 5-phosphate reductoisomerase"/>
    <property type="match status" value="1"/>
</dbReference>
<feature type="binding site" evidence="9">
    <location>
        <position position="149"/>
    </location>
    <ligand>
        <name>1-deoxy-D-xylulose 5-phosphate</name>
        <dbReference type="ChEBI" id="CHEBI:57792"/>
    </ligand>
</feature>
<feature type="binding site" evidence="9">
    <location>
        <position position="175"/>
    </location>
    <ligand>
        <name>1-deoxy-D-xylulose 5-phosphate</name>
        <dbReference type="ChEBI" id="CHEBI:57792"/>
    </ligand>
</feature>
<feature type="binding site" evidence="9">
    <location>
        <position position="37"/>
    </location>
    <ligand>
        <name>NADPH</name>
        <dbReference type="ChEBI" id="CHEBI:57783"/>
    </ligand>
</feature>
<evidence type="ECO:0000256" key="6">
    <source>
        <dbReference type="ARBA" id="ARBA00023211"/>
    </source>
</evidence>
<feature type="binding site" evidence="9">
    <location>
        <position position="245"/>
    </location>
    <ligand>
        <name>Mn(2+)</name>
        <dbReference type="ChEBI" id="CHEBI:29035"/>
    </ligand>
</feature>
<feature type="binding site" evidence="9">
    <location>
        <position position="148"/>
    </location>
    <ligand>
        <name>NADPH</name>
        <dbReference type="ChEBI" id="CHEBI:57783"/>
    </ligand>
</feature>
<dbReference type="InterPro" id="IPR013644">
    <property type="entry name" value="DXP_reductoisomerase_C"/>
</dbReference>
<feature type="binding site" evidence="9">
    <location>
        <position position="38"/>
    </location>
    <ligand>
        <name>NADPH</name>
        <dbReference type="ChEBI" id="CHEBI:57783"/>
    </ligand>
</feature>
<feature type="binding site" evidence="9">
    <location>
        <position position="176"/>
    </location>
    <ligand>
        <name>Mn(2+)</name>
        <dbReference type="ChEBI" id="CHEBI:29035"/>
    </ligand>
</feature>
<dbReference type="GO" id="GO:0016853">
    <property type="term" value="F:isomerase activity"/>
    <property type="evidence" value="ECO:0007669"/>
    <property type="project" value="UniProtKB-KW"/>
</dbReference>
<comment type="caution">
    <text evidence="9">Lacks conserved residue(s) required for the propagation of feature annotation.</text>
</comment>
<dbReference type="EMBL" id="LR593886">
    <property type="protein sequence ID" value="VTS03118.1"/>
    <property type="molecule type" value="Genomic_DNA"/>
</dbReference>
<feature type="binding site" evidence="9">
    <location>
        <position position="242"/>
    </location>
    <ligand>
        <name>1-deoxy-D-xylulose 5-phosphate</name>
        <dbReference type="ChEBI" id="CHEBI:57792"/>
    </ligand>
</feature>
<gene>
    <name evidence="9" type="primary">dxr</name>
    <name evidence="13" type="ORF">SOIL9_72900</name>
</gene>
<evidence type="ECO:0000256" key="7">
    <source>
        <dbReference type="ARBA" id="ARBA00023229"/>
    </source>
</evidence>
<evidence type="ECO:0000259" key="11">
    <source>
        <dbReference type="Pfam" id="PF08436"/>
    </source>
</evidence>
<reference evidence="13 14" key="1">
    <citation type="submission" date="2019-05" db="EMBL/GenBank/DDBJ databases">
        <authorList>
            <consortium name="Science for Life Laboratories"/>
        </authorList>
    </citation>
    <scope>NUCLEOTIDE SEQUENCE [LARGE SCALE GENOMIC DNA]</scope>
    <source>
        <strain evidence="13">Soil9</strain>
    </source>
</reference>
<feature type="domain" description="DXP reductoisomerase C-terminal" evidence="12">
    <location>
        <begin position="285"/>
        <end position="401"/>
    </location>
</feature>
<dbReference type="SUPFAM" id="SSF55347">
    <property type="entry name" value="Glyceraldehyde-3-phosphate dehydrogenase-like, C-terminal domain"/>
    <property type="match status" value="1"/>
</dbReference>
<dbReference type="NCBIfam" id="NF009114">
    <property type="entry name" value="PRK12464.1"/>
    <property type="match status" value="1"/>
</dbReference>
<dbReference type="GO" id="GO:0070402">
    <property type="term" value="F:NADPH binding"/>
    <property type="evidence" value="ECO:0007669"/>
    <property type="project" value="InterPro"/>
</dbReference>
<dbReference type="InterPro" id="IPR036291">
    <property type="entry name" value="NAD(P)-bd_dom_sf"/>
</dbReference>
<comment type="catalytic activity">
    <reaction evidence="8">
        <text>2-C-methyl-D-erythritol 4-phosphate + NADP(+) = 1-deoxy-D-xylulose 5-phosphate + NADPH + H(+)</text>
        <dbReference type="Rhea" id="RHEA:13717"/>
        <dbReference type="ChEBI" id="CHEBI:15378"/>
        <dbReference type="ChEBI" id="CHEBI:57783"/>
        <dbReference type="ChEBI" id="CHEBI:57792"/>
        <dbReference type="ChEBI" id="CHEBI:58262"/>
        <dbReference type="ChEBI" id="CHEBI:58349"/>
        <dbReference type="EC" id="1.1.1.267"/>
    </reaction>
    <physiologicalReaction direction="right-to-left" evidence="8">
        <dbReference type="Rhea" id="RHEA:13719"/>
    </physiologicalReaction>
</comment>
<keyword evidence="13" id="KW-0413">Isomerase</keyword>
<dbReference type="UniPathway" id="UPA00056">
    <property type="reaction ID" value="UER00092"/>
</dbReference>
<evidence type="ECO:0000313" key="13">
    <source>
        <dbReference type="EMBL" id="VTS03118.1"/>
    </source>
</evidence>
<evidence type="ECO:0000313" key="14">
    <source>
        <dbReference type="Proteomes" id="UP000464178"/>
    </source>
</evidence>
<feature type="binding site" evidence="9">
    <location>
        <position position="245"/>
    </location>
    <ligand>
        <name>1-deoxy-D-xylulose 5-phosphate</name>
        <dbReference type="ChEBI" id="CHEBI:57792"/>
    </ligand>
</feature>
<dbReference type="InterPro" id="IPR013512">
    <property type="entry name" value="DXP_reductoisomerase_N"/>
</dbReference>
<keyword evidence="3 9" id="KW-0479">Metal-binding</keyword>
<dbReference type="HAMAP" id="MF_00183">
    <property type="entry name" value="DXP_reductoisom"/>
    <property type="match status" value="1"/>
</dbReference>
<dbReference type="InterPro" id="IPR036169">
    <property type="entry name" value="DXPR_C_sf"/>
</dbReference>
<dbReference type="Gene3D" id="1.10.1740.10">
    <property type="match status" value="1"/>
</dbReference>